<dbReference type="PaxDb" id="3827-XP_004491834.1"/>
<dbReference type="RefSeq" id="XP_027188345.1">
    <property type="nucleotide sequence ID" value="XM_027332544.1"/>
</dbReference>
<evidence type="ECO:0000313" key="2">
    <source>
        <dbReference type="Proteomes" id="UP000087171"/>
    </source>
</evidence>
<dbReference type="PANTHER" id="PTHR37908:SF4">
    <property type="entry name" value="PROTEIN, PUTATIVE-RELATED"/>
    <property type="match status" value="1"/>
</dbReference>
<sequence length="88" mass="9884">MGRSLFLVILLVSSFLFLSFGYGFGRVLLMETVEDGDSMKRLMEHANRKMREVYEIMDYSEPEPNTNPKSGIISSPPPTIIPASPPYA</sequence>
<reference evidence="2" key="1">
    <citation type="journal article" date="2013" name="Nat. Biotechnol.">
        <title>Draft genome sequence of chickpea (Cicer arietinum) provides a resource for trait improvement.</title>
        <authorList>
            <person name="Varshney R.K."/>
            <person name="Song C."/>
            <person name="Saxena R.K."/>
            <person name="Azam S."/>
            <person name="Yu S."/>
            <person name="Sharpe A.G."/>
            <person name="Cannon S."/>
            <person name="Baek J."/>
            <person name="Rosen B.D."/>
            <person name="Tar'an B."/>
            <person name="Millan T."/>
            <person name="Zhang X."/>
            <person name="Ramsay L.D."/>
            <person name="Iwata A."/>
            <person name="Wang Y."/>
            <person name="Nelson W."/>
            <person name="Farmer A.D."/>
            <person name="Gaur P.M."/>
            <person name="Soderlund C."/>
            <person name="Penmetsa R.V."/>
            <person name="Xu C."/>
            <person name="Bharti A.K."/>
            <person name="He W."/>
            <person name="Winter P."/>
            <person name="Zhao S."/>
            <person name="Hane J.K."/>
            <person name="Carrasquilla-Garcia N."/>
            <person name="Condie J.A."/>
            <person name="Upadhyaya H.D."/>
            <person name="Luo M.C."/>
            <person name="Thudi M."/>
            <person name="Gowda C.L."/>
            <person name="Singh N.P."/>
            <person name="Lichtenzveig J."/>
            <person name="Gali K.K."/>
            <person name="Rubio J."/>
            <person name="Nadarajan N."/>
            <person name="Dolezel J."/>
            <person name="Bansal K.C."/>
            <person name="Xu X."/>
            <person name="Edwards D."/>
            <person name="Zhang G."/>
            <person name="Kahl G."/>
            <person name="Gil J."/>
            <person name="Singh K.B."/>
            <person name="Datta S.K."/>
            <person name="Jackson S.A."/>
            <person name="Wang J."/>
            <person name="Cook D.R."/>
        </authorList>
    </citation>
    <scope>NUCLEOTIDE SEQUENCE [LARGE SCALE GENOMIC DNA]</scope>
    <source>
        <strain evidence="2">cv. CDC Frontier</strain>
    </source>
</reference>
<dbReference type="GeneID" id="101490238"/>
<dbReference type="OrthoDB" id="1655189at2759"/>
<dbReference type="Proteomes" id="UP000087171">
    <property type="component" value="Chromosome Ca3"/>
</dbReference>
<dbReference type="AlphaFoldDB" id="A0A3Q7YDI7"/>
<gene>
    <name evidence="3" type="primary">LOC101490238</name>
</gene>
<organism evidence="2 3">
    <name type="scientific">Cicer arietinum</name>
    <name type="common">Chickpea</name>
    <name type="synonym">Garbanzo</name>
    <dbReference type="NCBI Taxonomy" id="3827"/>
    <lineage>
        <taxon>Eukaryota</taxon>
        <taxon>Viridiplantae</taxon>
        <taxon>Streptophyta</taxon>
        <taxon>Embryophyta</taxon>
        <taxon>Tracheophyta</taxon>
        <taxon>Spermatophyta</taxon>
        <taxon>Magnoliopsida</taxon>
        <taxon>eudicotyledons</taxon>
        <taxon>Gunneridae</taxon>
        <taxon>Pentapetalae</taxon>
        <taxon>rosids</taxon>
        <taxon>fabids</taxon>
        <taxon>Fabales</taxon>
        <taxon>Fabaceae</taxon>
        <taxon>Papilionoideae</taxon>
        <taxon>50 kb inversion clade</taxon>
        <taxon>NPAAA clade</taxon>
        <taxon>Hologalegina</taxon>
        <taxon>IRL clade</taxon>
        <taxon>Cicereae</taxon>
        <taxon>Cicer</taxon>
    </lineage>
</organism>
<protein>
    <submittedName>
        <fullName evidence="3">Uncharacterized protein LOC101490238</fullName>
    </submittedName>
</protein>
<proteinExistence type="predicted"/>
<evidence type="ECO:0000313" key="3">
    <source>
        <dbReference type="RefSeq" id="XP_027188345.1"/>
    </source>
</evidence>
<dbReference type="KEGG" id="cam:101490238"/>
<feature type="region of interest" description="Disordered" evidence="1">
    <location>
        <begin position="60"/>
        <end position="88"/>
    </location>
</feature>
<accession>A0A3Q7YDI7</accession>
<keyword evidence="2" id="KW-1185">Reference proteome</keyword>
<feature type="compositionally biased region" description="Pro residues" evidence="1">
    <location>
        <begin position="75"/>
        <end position="88"/>
    </location>
</feature>
<reference evidence="3" key="2">
    <citation type="submission" date="2025-08" db="UniProtKB">
        <authorList>
            <consortium name="RefSeq"/>
        </authorList>
    </citation>
    <scope>IDENTIFICATION</scope>
    <source>
        <tissue evidence="3">Etiolated seedlings</tissue>
    </source>
</reference>
<evidence type="ECO:0000256" key="1">
    <source>
        <dbReference type="SAM" id="MobiDB-lite"/>
    </source>
</evidence>
<dbReference type="PANTHER" id="PTHR37908">
    <property type="entry name" value="TRANSMEMBRANE PROTEIN"/>
    <property type="match status" value="1"/>
</dbReference>
<name>A0A3Q7YDI7_CICAR</name>